<dbReference type="AlphaFoldDB" id="J3N139"/>
<keyword evidence="2" id="KW-1185">Reference proteome</keyword>
<dbReference type="EnsemblPlants" id="OB10G12370.1">
    <property type="protein sequence ID" value="OB10G12370.1"/>
    <property type="gene ID" value="OB10G12370"/>
</dbReference>
<organism evidence="1">
    <name type="scientific">Oryza brachyantha</name>
    <name type="common">malo sina</name>
    <dbReference type="NCBI Taxonomy" id="4533"/>
    <lineage>
        <taxon>Eukaryota</taxon>
        <taxon>Viridiplantae</taxon>
        <taxon>Streptophyta</taxon>
        <taxon>Embryophyta</taxon>
        <taxon>Tracheophyta</taxon>
        <taxon>Spermatophyta</taxon>
        <taxon>Magnoliopsida</taxon>
        <taxon>Liliopsida</taxon>
        <taxon>Poales</taxon>
        <taxon>Poaceae</taxon>
        <taxon>BOP clade</taxon>
        <taxon>Oryzoideae</taxon>
        <taxon>Oryzeae</taxon>
        <taxon>Oryzinae</taxon>
        <taxon>Oryza</taxon>
    </lineage>
</organism>
<dbReference type="Gramene" id="OB10G12370.1">
    <property type="protein sequence ID" value="OB10G12370.1"/>
    <property type="gene ID" value="OB10G12370"/>
</dbReference>
<dbReference type="Proteomes" id="UP000006038">
    <property type="component" value="Chromosome 10"/>
</dbReference>
<protein>
    <submittedName>
        <fullName evidence="1">Uncharacterized protein</fullName>
    </submittedName>
</protein>
<evidence type="ECO:0000313" key="1">
    <source>
        <dbReference type="EnsemblPlants" id="OB10G12370.1"/>
    </source>
</evidence>
<name>J3N139_ORYBR</name>
<proteinExistence type="predicted"/>
<accession>J3N139</accession>
<dbReference type="HOGENOM" id="CLU_2137326_0_0_1"/>
<sequence>MAVQELPRQRLQVAAAVAAVVVAASAAGRAIAHPVVGVLVVVVLMLEYPGPQGLRHRQRVEEDGKTTATRKKVSEYLVLEVEDVGDAAVDGVAEAGLGLVADGDDGVEAAVII</sequence>
<reference evidence="1" key="1">
    <citation type="journal article" date="2013" name="Nat. Commun.">
        <title>Whole-genome sequencing of Oryza brachyantha reveals mechanisms underlying Oryza genome evolution.</title>
        <authorList>
            <person name="Chen J."/>
            <person name="Huang Q."/>
            <person name="Gao D."/>
            <person name="Wang J."/>
            <person name="Lang Y."/>
            <person name="Liu T."/>
            <person name="Li B."/>
            <person name="Bai Z."/>
            <person name="Luis Goicoechea J."/>
            <person name="Liang C."/>
            <person name="Chen C."/>
            <person name="Zhang W."/>
            <person name="Sun S."/>
            <person name="Liao Y."/>
            <person name="Zhang X."/>
            <person name="Yang L."/>
            <person name="Song C."/>
            <person name="Wang M."/>
            <person name="Shi J."/>
            <person name="Liu G."/>
            <person name="Liu J."/>
            <person name="Zhou H."/>
            <person name="Zhou W."/>
            <person name="Yu Q."/>
            <person name="An N."/>
            <person name="Chen Y."/>
            <person name="Cai Q."/>
            <person name="Wang B."/>
            <person name="Liu B."/>
            <person name="Min J."/>
            <person name="Huang Y."/>
            <person name="Wu H."/>
            <person name="Li Z."/>
            <person name="Zhang Y."/>
            <person name="Yin Y."/>
            <person name="Song W."/>
            <person name="Jiang J."/>
            <person name="Jackson S.A."/>
            <person name="Wing R.A."/>
            <person name="Wang J."/>
            <person name="Chen M."/>
        </authorList>
    </citation>
    <scope>NUCLEOTIDE SEQUENCE [LARGE SCALE GENOMIC DNA]</scope>
    <source>
        <strain evidence="1">cv. IRGC 101232</strain>
    </source>
</reference>
<evidence type="ECO:0000313" key="2">
    <source>
        <dbReference type="Proteomes" id="UP000006038"/>
    </source>
</evidence>
<reference evidence="1" key="2">
    <citation type="submission" date="2013-04" db="UniProtKB">
        <authorList>
            <consortium name="EnsemblPlants"/>
        </authorList>
    </citation>
    <scope>IDENTIFICATION</scope>
</reference>